<proteinExistence type="predicted"/>
<keyword evidence="3" id="KW-1185">Reference proteome</keyword>
<dbReference type="Proteomes" id="UP000298225">
    <property type="component" value="Unassembled WGS sequence"/>
</dbReference>
<feature type="compositionally biased region" description="Basic residues" evidence="1">
    <location>
        <begin position="1"/>
        <end position="11"/>
    </location>
</feature>
<accession>A0A4Y9LGX9</accession>
<organism evidence="2 3">
    <name type="scientific">Bradyrhizobium frederickii</name>
    <dbReference type="NCBI Taxonomy" id="2560054"/>
    <lineage>
        <taxon>Bacteria</taxon>
        <taxon>Pseudomonadati</taxon>
        <taxon>Pseudomonadota</taxon>
        <taxon>Alphaproteobacteria</taxon>
        <taxon>Hyphomicrobiales</taxon>
        <taxon>Nitrobacteraceae</taxon>
        <taxon>Bradyrhizobium</taxon>
    </lineage>
</organism>
<dbReference type="OrthoDB" id="8255600at2"/>
<evidence type="ECO:0000313" key="2">
    <source>
        <dbReference type="EMBL" id="TFV42651.1"/>
    </source>
</evidence>
<evidence type="ECO:0000313" key="3">
    <source>
        <dbReference type="Proteomes" id="UP000298225"/>
    </source>
</evidence>
<protein>
    <submittedName>
        <fullName evidence="2">Uncharacterized protein</fullName>
    </submittedName>
</protein>
<gene>
    <name evidence="2" type="ORF">E4K66_01255</name>
</gene>
<feature type="region of interest" description="Disordered" evidence="1">
    <location>
        <begin position="1"/>
        <end position="23"/>
    </location>
</feature>
<dbReference type="AlphaFoldDB" id="A0A4Y9LGX9"/>
<sequence length="65" mass="7493">MLPAHRGHANRKQPVDSTPEDSFPARKLEFGLKRDAIRMNHHRALGCCLSMIFSENRCALFRIML</sequence>
<comment type="caution">
    <text evidence="2">The sequence shown here is derived from an EMBL/GenBank/DDBJ whole genome shotgun (WGS) entry which is preliminary data.</text>
</comment>
<evidence type="ECO:0000256" key="1">
    <source>
        <dbReference type="SAM" id="MobiDB-lite"/>
    </source>
</evidence>
<reference evidence="2 3" key="1">
    <citation type="submission" date="2019-03" db="EMBL/GenBank/DDBJ databases">
        <title>Bradyrhizobium strains diversity isolated from Chamaecrista fasciculata.</title>
        <authorList>
            <person name="Urquiaga M.C.O."/>
            <person name="Hungria M."/>
            <person name="Delamuta J.R.M."/>
        </authorList>
    </citation>
    <scope>NUCLEOTIDE SEQUENCE [LARGE SCALE GENOMIC DNA]</scope>
    <source>
        <strain evidence="2 3">CNPSo 3424</strain>
    </source>
</reference>
<name>A0A4Y9LGX9_9BRAD</name>
<dbReference type="EMBL" id="SPQU01000001">
    <property type="protein sequence ID" value="TFV42651.1"/>
    <property type="molecule type" value="Genomic_DNA"/>
</dbReference>